<dbReference type="Proteomes" id="UP000176593">
    <property type="component" value="Unassembled WGS sequence"/>
</dbReference>
<organism evidence="1 2">
    <name type="scientific">Candidatus Uhrbacteria bacterium RIFCSPLOWO2_02_FULL_48_18</name>
    <dbReference type="NCBI Taxonomy" id="1802408"/>
    <lineage>
        <taxon>Bacteria</taxon>
        <taxon>Candidatus Uhriibacteriota</taxon>
    </lineage>
</organism>
<dbReference type="SUPFAM" id="SSF57997">
    <property type="entry name" value="Tropomyosin"/>
    <property type="match status" value="1"/>
</dbReference>
<accession>A0A1F7V8K6</accession>
<gene>
    <name evidence="1" type="ORF">A3I41_02005</name>
</gene>
<evidence type="ECO:0000313" key="2">
    <source>
        <dbReference type="Proteomes" id="UP000176593"/>
    </source>
</evidence>
<protein>
    <recommendedName>
        <fullName evidence="3">t-SNARE coiled-coil homology domain-containing protein</fullName>
    </recommendedName>
</protein>
<evidence type="ECO:0000313" key="1">
    <source>
        <dbReference type="EMBL" id="OGL86314.1"/>
    </source>
</evidence>
<dbReference type="Gene3D" id="6.10.250.2540">
    <property type="match status" value="1"/>
</dbReference>
<dbReference type="AlphaFoldDB" id="A0A1F7V8K6"/>
<dbReference type="EMBL" id="MGEQ01000010">
    <property type="protein sequence ID" value="OGL86314.1"/>
    <property type="molecule type" value="Genomic_DNA"/>
</dbReference>
<sequence>MDKTLTTEQRFEHVDHQFGVIDKRSERTEFRTNQRINLIEDRLDRHDLNFLELKNSITDLAIMTKNQFDHVYEQFDKVDNRFNQVDKRFDTLESLMKKGFERTDKLEGRFDRLEGRFDKLEALVKRGFERTDRLEALMKKGFGMA</sequence>
<reference evidence="1 2" key="1">
    <citation type="journal article" date="2016" name="Nat. Commun.">
        <title>Thousands of microbial genomes shed light on interconnected biogeochemical processes in an aquifer system.</title>
        <authorList>
            <person name="Anantharaman K."/>
            <person name="Brown C.T."/>
            <person name="Hug L.A."/>
            <person name="Sharon I."/>
            <person name="Castelle C.J."/>
            <person name="Probst A.J."/>
            <person name="Thomas B.C."/>
            <person name="Singh A."/>
            <person name="Wilkins M.J."/>
            <person name="Karaoz U."/>
            <person name="Brodie E.L."/>
            <person name="Williams K.H."/>
            <person name="Hubbard S.S."/>
            <person name="Banfield J.F."/>
        </authorList>
    </citation>
    <scope>NUCLEOTIDE SEQUENCE [LARGE SCALE GENOMIC DNA]</scope>
</reference>
<name>A0A1F7V8K6_9BACT</name>
<comment type="caution">
    <text evidence="1">The sequence shown here is derived from an EMBL/GenBank/DDBJ whole genome shotgun (WGS) entry which is preliminary data.</text>
</comment>
<proteinExistence type="predicted"/>
<evidence type="ECO:0008006" key="3">
    <source>
        <dbReference type="Google" id="ProtNLM"/>
    </source>
</evidence>
<dbReference type="Gene3D" id="1.20.5.110">
    <property type="match status" value="1"/>
</dbReference>